<organism evidence="2 3">
    <name type="scientific">Cryptosporidium parvum</name>
    <dbReference type="NCBI Taxonomy" id="5807"/>
    <lineage>
        <taxon>Eukaryota</taxon>
        <taxon>Sar</taxon>
        <taxon>Alveolata</taxon>
        <taxon>Apicomplexa</taxon>
        <taxon>Conoidasida</taxon>
        <taxon>Coccidia</taxon>
        <taxon>Eucoccidiorida</taxon>
        <taxon>Eimeriorina</taxon>
        <taxon>Cryptosporidiidae</taxon>
        <taxon>Cryptosporidium</taxon>
    </lineage>
</organism>
<dbReference type="InterPro" id="IPR029240">
    <property type="entry name" value="MMS19_N"/>
</dbReference>
<protein>
    <recommendedName>
        <fullName evidence="1">MMS19 N-terminal domain-containing protein</fullName>
    </recommendedName>
</protein>
<feature type="domain" description="MMS19 N-terminal" evidence="1">
    <location>
        <begin position="199"/>
        <end position="276"/>
    </location>
</feature>
<evidence type="ECO:0000313" key="2">
    <source>
        <dbReference type="EMBL" id="QOY41906.1"/>
    </source>
</evidence>
<name>A0A7S7RGI4_CRYPV</name>
<proteinExistence type="predicted"/>
<dbReference type="OMA" id="ICIENEF"/>
<accession>A0A7S7RGI4</accession>
<reference evidence="2 3" key="1">
    <citation type="submission" date="2019-09" db="EMBL/GenBank/DDBJ databases">
        <title>Consistent, comparative and evidence-based genome assembly and annotation for Cryptosporidium parvum, C. hominis and C. tyzzeri.</title>
        <authorList>
            <person name="Baptista R.P."/>
            <person name="Li Y."/>
            <person name="Sateriale A."/>
            <person name="Ansell B."/>
            <person name="Jex A."/>
            <person name="Sanders M."/>
            <person name="Brooks K."/>
            <person name="Tracey A."/>
            <person name="Berriman M."/>
            <person name="Striepen B."/>
            <person name="Cotton J.A."/>
            <person name="Kissinger J.C."/>
        </authorList>
    </citation>
    <scope>NUCLEOTIDE SEQUENCE [LARGE SCALE GENOMIC DNA]</scope>
    <source>
        <strain evidence="2 3">IOWA-ATCC</strain>
    </source>
</reference>
<evidence type="ECO:0000259" key="1">
    <source>
        <dbReference type="Pfam" id="PF14500"/>
    </source>
</evidence>
<dbReference type="Proteomes" id="UP000593906">
    <property type="component" value="Chromosome 4"/>
</dbReference>
<gene>
    <name evidence="2" type="ORF">CPATCC_001492</name>
</gene>
<sequence length="1474" mass="172230">MDFEITIASCISSDKLQNNDVKIISTLLTNKQKTIEDLIVALEAELVSPIVSQKKRGIEIIEQVLLNYLPNEDFTLTHIKLLSCFVLNYISDWACVDSVIGIIKCIFACQDFTLLQKIKIDIREDENIKDEYYFNPIIKLENGNNTKLEDLGPGEVINEGKYFKSYSEICSYHKFINHFGIEDVKNDDELYKMSISFYLITQVLYRVSTRQLIYSSRIKIIDFFLYIFNKKEYYSELIRLGPGIVPIVIQHIENEKDPRVLIKAFPLIQNMIENFQEVISQYDNQSINNNLSSCEKHEINREYDIYQLYNGRIPKLSEEEKQNIELIYNSKDIKENDENGQGISNDLYSGNENGILSNLISEVLFSYFPLQFQSSSSQLPRTGVISPKDLKEAYISVITCSNIIQDSLIQAIVEYIDTQGLLENIIINYDDLHFEDEKELEKYLDSNIINNKVSNKPIHLKKSDQEILVESLTILGMVKYDISPEIINKYISSVFLLINEFLKNTVVCSETTYKLLLSIFFIFINIELKFRNGQQILNTAVNQFIIPKLLLKLNSNQQLDLFAFNILEIFILTNNKAVIENIKNNFILIDILNNNHLERIHINSKLLITLYLTDSNENNQYFQASEAKDNIEKEIKSEKLDSEEVQDSCIDSFNSRMFTYIESIEKNEKYSKSGNLEDLELPQFCLFLILKYILNDYKQFINQFFQALDFHWSNYIHRTEIEKNYITGISAFLLLTNSLESREHWNNYLDTNNININENDGKSFIQNSNSIIENLIYTIIKEEEIPSNMVNIFIKNNINVSILDSISSTMSLDKWELVNKKISNIINILSSKKWNNICFIDHFSIKFNHWVGTIIDSISNITDYELIFENKNLFYEISKGFGILTYKLFKHIFELSNQNDKIMSLNDEVFEEIESKLNNSVNCWLIFVYINELLIQILSSNLKNQLFLEKFGRIFIHWINNKIENYNIDSYNSEKIYRLINLEVEKLVINLLILIKSKENKVENDENNNLLDYKEKNKIIYNKTLRYYLFNDIGHLENNYNEIKKLFDKVSHDYYDSITTNSESNIENVYSDLFSALYITGSDLNLLKNPNSNDFSITIGKTKYLFDKSEKVDYNKFENEFQFNSNQNISCKIISIMTICNNNIGKYLFELTELKTSNSINFENAKNSTLKADNKQETKPIYLSQNNSSDPIEELWPEVIPLSDNCYNKINLNHPDIQEKVLKVHNILLESFSGIYPLSPYVERESYDYPLLLVPIISSMSNLNIKNIVDSLSSSSINLILMISLIECTNFEKYQLVKLENPKLVKYLTEKTSKDESTLDLSEYIKEIKKLLICKQPSKESEKWNKSMHELQIHNLQLLSVLMRILHYTRENKLMIYEKRNQNKHSLDFVLENLRVYSILVSNILENHPNALVRFLCNLIISQIFKFPTVFRTNIKDDIVKSLTNSSNNDNNKGLRKMSCILKLKILTLNDHIY</sequence>
<evidence type="ECO:0000313" key="3">
    <source>
        <dbReference type="Proteomes" id="UP000593906"/>
    </source>
</evidence>
<dbReference type="VEuPathDB" id="CryptoDB:CPATCC_0017290"/>
<dbReference type="Pfam" id="PF14500">
    <property type="entry name" value="MMS19_N"/>
    <property type="match status" value="1"/>
</dbReference>
<dbReference type="EMBL" id="CP044419">
    <property type="protein sequence ID" value="QOY41906.1"/>
    <property type="molecule type" value="Genomic_DNA"/>
</dbReference>